<dbReference type="InterPro" id="IPR015421">
    <property type="entry name" value="PyrdxlP-dep_Trfase_major"/>
</dbReference>
<protein>
    <submittedName>
        <fullName evidence="1">Uncharacterized protein</fullName>
    </submittedName>
</protein>
<proteinExistence type="predicted"/>
<organism evidence="1 2">
    <name type="scientific">Rhizophagus irregularis</name>
    <dbReference type="NCBI Taxonomy" id="588596"/>
    <lineage>
        <taxon>Eukaryota</taxon>
        <taxon>Fungi</taxon>
        <taxon>Fungi incertae sedis</taxon>
        <taxon>Mucoromycota</taxon>
        <taxon>Glomeromycotina</taxon>
        <taxon>Glomeromycetes</taxon>
        <taxon>Glomerales</taxon>
        <taxon>Glomeraceae</taxon>
        <taxon>Rhizophagus</taxon>
    </lineage>
</organism>
<evidence type="ECO:0000313" key="1">
    <source>
        <dbReference type="EMBL" id="PKB94187.1"/>
    </source>
</evidence>
<reference evidence="1 2" key="2">
    <citation type="submission" date="2017-09" db="EMBL/GenBank/DDBJ databases">
        <title>Extensive intraspecific genome diversity in a model arbuscular mycorrhizal fungus.</title>
        <authorList>
            <person name="Chen E.C."/>
            <person name="Morin E."/>
            <person name="Beaudet D."/>
            <person name="Noel J."/>
            <person name="Ndikumana S."/>
            <person name="Charron P."/>
            <person name="St-Onge C."/>
            <person name="Giorgi J."/>
            <person name="Grigoriev I.V."/>
            <person name="Roux C."/>
            <person name="Martin F.M."/>
            <person name="Corradi N."/>
        </authorList>
    </citation>
    <scope>NUCLEOTIDE SEQUENCE [LARGE SCALE GENOMIC DNA]</scope>
    <source>
        <strain evidence="1 2">A5</strain>
    </source>
</reference>
<comment type="caution">
    <text evidence="1">The sequence shown here is derived from an EMBL/GenBank/DDBJ whole genome shotgun (WGS) entry which is preliminary data.</text>
</comment>
<dbReference type="VEuPathDB" id="FungiDB:FUN_024887"/>
<sequence length="179" mass="20180">MSCRDNVMLGISLVGQLLLDKGYVGKMVVGKMSVIGKELSNLWLHLHFNSAEYVANVFGGWIIQHDRMAALEGETNVISTSSERTVQFVAISTICSVGDNIIQQVAYMVELNFPIYLESMKNPKFNIPDFEAICKIAYDAGIQLSLKIHVIFDNTFGTGKYKMRFFTFIEHGGFLKLYY</sequence>
<dbReference type="EMBL" id="LLXJ01006493">
    <property type="protein sequence ID" value="PKB94187.1"/>
    <property type="molecule type" value="Genomic_DNA"/>
</dbReference>
<dbReference type="Proteomes" id="UP000232722">
    <property type="component" value="Unassembled WGS sequence"/>
</dbReference>
<gene>
    <name evidence="1" type="ORF">RhiirA5_439359</name>
</gene>
<accession>A0A2N0NHX7</accession>
<evidence type="ECO:0000313" key="2">
    <source>
        <dbReference type="Proteomes" id="UP000232722"/>
    </source>
</evidence>
<dbReference type="InterPro" id="IPR015424">
    <property type="entry name" value="PyrdxlP-dep_Trfase"/>
</dbReference>
<name>A0A2N0NHX7_9GLOM</name>
<dbReference type="Gene3D" id="3.40.640.10">
    <property type="entry name" value="Type I PLP-dependent aspartate aminotransferase-like (Major domain)"/>
    <property type="match status" value="1"/>
</dbReference>
<dbReference type="SUPFAM" id="SSF53383">
    <property type="entry name" value="PLP-dependent transferases"/>
    <property type="match status" value="1"/>
</dbReference>
<dbReference type="AlphaFoldDB" id="A0A2N0NHX7"/>
<reference evidence="1 2" key="1">
    <citation type="submission" date="2016-04" db="EMBL/GenBank/DDBJ databases">
        <title>Genome analyses suggest a sexual origin of heterokaryosis in a supposedly ancient asexual fungus.</title>
        <authorList>
            <person name="Ropars J."/>
            <person name="Sedzielewska K."/>
            <person name="Noel J."/>
            <person name="Charron P."/>
            <person name="Farinelli L."/>
            <person name="Marton T."/>
            <person name="Kruger M."/>
            <person name="Pelin A."/>
            <person name="Brachmann A."/>
            <person name="Corradi N."/>
        </authorList>
    </citation>
    <scope>NUCLEOTIDE SEQUENCE [LARGE SCALE GENOMIC DNA]</scope>
    <source>
        <strain evidence="1 2">A5</strain>
    </source>
</reference>